<accession>A0A2G8LPH0</accession>
<dbReference type="GO" id="GO:0035331">
    <property type="term" value="P:negative regulation of hippo signaling"/>
    <property type="evidence" value="ECO:0007669"/>
    <property type="project" value="TreeGrafter"/>
</dbReference>
<feature type="compositionally biased region" description="Polar residues" evidence="2">
    <location>
        <begin position="1060"/>
        <end position="1070"/>
    </location>
</feature>
<feature type="compositionally biased region" description="Low complexity" evidence="2">
    <location>
        <begin position="1072"/>
        <end position="1094"/>
    </location>
</feature>
<dbReference type="GO" id="GO:0005886">
    <property type="term" value="C:plasma membrane"/>
    <property type="evidence" value="ECO:0007669"/>
    <property type="project" value="TreeGrafter"/>
</dbReference>
<dbReference type="STRING" id="307972.A0A2G8LPH0"/>
<dbReference type="PANTHER" id="PTHR46360:SF1">
    <property type="entry name" value="DISKS LARGE HOMOLOG 5"/>
    <property type="match status" value="1"/>
</dbReference>
<sequence length="1672" mass="188980">MKVMRDVKLAHKERDEALKKEQILKQKHTEIVTEYNQIRTRKNELEIKLRWTEDQRRAAVDEYSMVMGERDGVHKEMDKLQNDAQMEAEKRKEADHRIYMLEQELDVHKRRWQDSQQERDIALRDVDHLSERYRDMLNNTMMAEKERDIALKDFEKFKEQRDVARKERMEALAQRDHLLLKFYDAEQQQKTMSNERNMANRDVEQMRRQLDSLQRQLKEASEENKKAKQMRDWAFKERDKVVQERESIRTLSDQMRKERDLTVNKLAESLRKVDDMENQRNKSLRDLQEIRDKMQTQSEREARMRQLIAQHSRDSAIGADSLEWETENLEFDSSQLVNENVGIIGFDIAECPDQTFFPEDCSIYVTKVDKGSSAYGKLRVNDCLFRVNDIDLSSANRQGVLQAFTSIHGILHLVVKRRRAHACKLVPLTLDISRGNPLVLENGVFVSRLSSGSQSLRELGIVPGDRIVMVNNTPMENKPVHEVESLLEACQNPVSVTVMRLSVASTTSTIPSSASPTVESFRSQDESSYQSSLSALVSAGEQSDISSREENIQKEMSVQTESIPEKIHKVSREASFRSVHSREDSRESNATQGTLKAGDWEEIKMSQQYGSQKGPVDDHPSWDERNEFSSMSDSGNGDKFSNVQEKSFSGISSHKKNQLSVDESINERAKRANQLKHARDLQESSSSSTSHDTKWHHRRDFSFSGFSPDYSKTSKRKSSKKDSLEKIDYNSTWPKSRGPPDMLTSPKVKKNRDTHIHVMNPRIYMDPRQEVSVPPTPPSRKSSYHAPSKHHHSSSGSSIHSESRRSTSSQHSSGGMLSTQTKVTPVAAVRNGPNNGWSNQNAVYHHGNNGAAIATSSKVVPTRKWRGPGSPVNSPTSPKRPISMPSPIDPNYQFAKTLPKKTSYRDRRSEQLSYGSPGSYYRPTSLHFPSNSNPVSTDYVDLFSPNGPPSAPVQTHFVRDKHKIPSFVVLSRSMNSTSAIAGNTHSGYNTMPYSPSRGSRQGKMNSISSLPDPRRPSHQSDSSGDFVKRDSYSSLPQARDSDCGSISFPSNKPRRIHIPSYSTSSNSLEIASSYTSGRSSPTSPSIPEIPSDSSHNGNVPETGVVVTTQGPGRQDDVRCIEIQKSNEQLGFAITEGAKEGIFVRSVTPNSLADEGKMRYGDQILEFNGVNFRQANKAQAASIMSRHWNKVNILVQYNPGKMNDQNDSLDSISHASTPSFGMTPNSPMTSTNRPQSDLISMDGTITPPTPRASRIYENLPNVDLLAEEVRRIYLKNINSSLGVMISGGNAVGIFVSDILPDSVAKHNGLRVGDQILEYNGVNLKAATAEQATVELQKQVEDIRLIVQYNITKYNRVQGLYGDAVYVRCLVDFVGKDDEQLSFNRDDILFINNTMHHHKLGTWDAQCVNEHGKTNRGGLIPSKTSLSRELHLRQSASEEKLEEGFRSSKKTALSNRRSSFFRRKKPHRSNSRESRDFSEGSISDVAIHDEIPTYQRVDRLDMRIKRPVVLLGPHSDKVASKLVEESPDKFKQVPESKRASVQDLDMDMAGNIFLDCQQPEGFYECIPTQPIKDICKGGSHCILDGVSPAICKRLNDASLFPIIVFIKFKSSKQIREQKDPHFLREKVNSKQAKDMFERAQQVEQEFRSVFTGLSADCLVHVEAVVHKEKRFIQS</sequence>
<dbReference type="InterPro" id="IPR053004">
    <property type="entry name" value="MAGUK_Signaling_Regulators"/>
</dbReference>
<dbReference type="InterPro" id="IPR001478">
    <property type="entry name" value="PDZ"/>
</dbReference>
<feature type="compositionally biased region" description="Polar residues" evidence="2">
    <location>
        <begin position="1095"/>
        <end position="1111"/>
    </location>
</feature>
<dbReference type="Gene3D" id="2.30.42.10">
    <property type="match status" value="4"/>
</dbReference>
<evidence type="ECO:0000313" key="5">
    <source>
        <dbReference type="EMBL" id="PIK62112.1"/>
    </source>
</evidence>
<feature type="compositionally biased region" description="Basic and acidic residues" evidence="2">
    <location>
        <begin position="563"/>
        <end position="587"/>
    </location>
</feature>
<dbReference type="EMBL" id="MRZV01000018">
    <property type="protein sequence ID" value="PIK62112.1"/>
    <property type="molecule type" value="Genomic_DNA"/>
</dbReference>
<dbReference type="Gene3D" id="2.30.30.40">
    <property type="entry name" value="SH3 Domains"/>
    <property type="match status" value="1"/>
</dbReference>
<dbReference type="SUPFAM" id="SSF50156">
    <property type="entry name" value="PDZ domain-like"/>
    <property type="match status" value="4"/>
</dbReference>
<dbReference type="InterPro" id="IPR036028">
    <property type="entry name" value="SH3-like_dom_sf"/>
</dbReference>
<feature type="domain" description="Guanylate kinase-like" evidence="3">
    <location>
        <begin position="1503"/>
        <end position="1671"/>
    </location>
</feature>
<feature type="compositionally biased region" description="Basic and acidic residues" evidence="2">
    <location>
        <begin position="615"/>
        <end position="627"/>
    </location>
</feature>
<gene>
    <name evidence="5" type="ORF">BSL78_00931</name>
</gene>
<evidence type="ECO:0000313" key="6">
    <source>
        <dbReference type="Proteomes" id="UP000230750"/>
    </source>
</evidence>
<feature type="region of interest" description="Disordered" evidence="2">
    <location>
        <begin position="506"/>
        <end position="526"/>
    </location>
</feature>
<comment type="caution">
    <text evidence="5">The sequence shown here is derived from an EMBL/GenBank/DDBJ whole genome shotgun (WGS) entry which is preliminary data.</text>
</comment>
<proteinExistence type="predicted"/>
<dbReference type="SMART" id="SM00072">
    <property type="entry name" value="GuKc"/>
    <property type="match status" value="1"/>
</dbReference>
<feature type="region of interest" description="Disordered" evidence="2">
    <location>
        <begin position="858"/>
        <end position="920"/>
    </location>
</feature>
<evidence type="ECO:0000256" key="2">
    <source>
        <dbReference type="SAM" id="MobiDB-lite"/>
    </source>
</evidence>
<feature type="domain" description="PDZ" evidence="4">
    <location>
        <begin position="412"/>
        <end position="502"/>
    </location>
</feature>
<dbReference type="SMART" id="SM00228">
    <property type="entry name" value="PDZ"/>
    <property type="match status" value="4"/>
</dbReference>
<dbReference type="Proteomes" id="UP000230750">
    <property type="component" value="Unassembled WGS sequence"/>
</dbReference>
<dbReference type="Gene3D" id="3.40.50.300">
    <property type="entry name" value="P-loop containing nucleotide triphosphate hydrolases"/>
    <property type="match status" value="1"/>
</dbReference>
<feature type="compositionally biased region" description="Basic and acidic residues" evidence="2">
    <location>
        <begin position="1431"/>
        <end position="1444"/>
    </location>
</feature>
<feature type="region of interest" description="Disordered" evidence="2">
    <location>
        <begin position="540"/>
        <end position="820"/>
    </location>
</feature>
<dbReference type="InterPro" id="IPR008145">
    <property type="entry name" value="GK/Ca_channel_bsu"/>
</dbReference>
<dbReference type="PANTHER" id="PTHR46360">
    <property type="entry name" value="DISKS LARGE HOMOLOG 5"/>
    <property type="match status" value="1"/>
</dbReference>
<feature type="coiled-coil region" evidence="1">
    <location>
        <begin position="154"/>
        <end position="230"/>
    </location>
</feature>
<dbReference type="SUPFAM" id="SSF52540">
    <property type="entry name" value="P-loop containing nucleoside triphosphate hydrolases"/>
    <property type="match status" value="1"/>
</dbReference>
<dbReference type="PROSITE" id="PS50052">
    <property type="entry name" value="GUANYLATE_KINASE_2"/>
    <property type="match status" value="1"/>
</dbReference>
<reference evidence="5 6" key="1">
    <citation type="journal article" date="2017" name="PLoS Biol.">
        <title>The sea cucumber genome provides insights into morphological evolution and visceral regeneration.</title>
        <authorList>
            <person name="Zhang X."/>
            <person name="Sun L."/>
            <person name="Yuan J."/>
            <person name="Sun Y."/>
            <person name="Gao Y."/>
            <person name="Zhang L."/>
            <person name="Li S."/>
            <person name="Dai H."/>
            <person name="Hamel J.F."/>
            <person name="Liu C."/>
            <person name="Yu Y."/>
            <person name="Liu S."/>
            <person name="Lin W."/>
            <person name="Guo K."/>
            <person name="Jin S."/>
            <person name="Xu P."/>
            <person name="Storey K.B."/>
            <person name="Huan P."/>
            <person name="Zhang T."/>
            <person name="Zhou Y."/>
            <person name="Zhang J."/>
            <person name="Lin C."/>
            <person name="Li X."/>
            <person name="Xing L."/>
            <person name="Huo D."/>
            <person name="Sun M."/>
            <person name="Wang L."/>
            <person name="Mercier A."/>
            <person name="Li F."/>
            <person name="Yang H."/>
            <person name="Xiang J."/>
        </authorList>
    </citation>
    <scope>NUCLEOTIDE SEQUENCE [LARGE SCALE GENOMIC DNA]</scope>
    <source>
        <strain evidence="5">Shaxun</strain>
        <tissue evidence="5">Muscle</tissue>
    </source>
</reference>
<keyword evidence="6" id="KW-1185">Reference proteome</keyword>
<feature type="compositionally biased region" description="Polar residues" evidence="2">
    <location>
        <begin position="628"/>
        <end position="663"/>
    </location>
</feature>
<organism evidence="5 6">
    <name type="scientific">Stichopus japonicus</name>
    <name type="common">Sea cucumber</name>
    <dbReference type="NCBI Taxonomy" id="307972"/>
    <lineage>
        <taxon>Eukaryota</taxon>
        <taxon>Metazoa</taxon>
        <taxon>Echinodermata</taxon>
        <taxon>Eleutherozoa</taxon>
        <taxon>Echinozoa</taxon>
        <taxon>Holothuroidea</taxon>
        <taxon>Aspidochirotacea</taxon>
        <taxon>Aspidochirotida</taxon>
        <taxon>Stichopodidae</taxon>
        <taxon>Apostichopus</taxon>
    </lineage>
</organism>
<evidence type="ECO:0000256" key="1">
    <source>
        <dbReference type="SAM" id="Coils"/>
    </source>
</evidence>
<feature type="region of interest" description="Disordered" evidence="2">
    <location>
        <begin position="979"/>
        <end position="1111"/>
    </location>
</feature>
<dbReference type="Pfam" id="PF00595">
    <property type="entry name" value="PDZ"/>
    <property type="match status" value="4"/>
</dbReference>
<feature type="compositionally biased region" description="Low complexity" evidence="2">
    <location>
        <begin position="794"/>
        <end position="818"/>
    </location>
</feature>
<dbReference type="InterPro" id="IPR008144">
    <property type="entry name" value="Guanylate_kin-like_dom"/>
</dbReference>
<dbReference type="PROSITE" id="PS50106">
    <property type="entry name" value="PDZ"/>
    <property type="match status" value="4"/>
</dbReference>
<feature type="domain" description="PDZ" evidence="4">
    <location>
        <begin position="1119"/>
        <end position="1198"/>
    </location>
</feature>
<evidence type="ECO:0000259" key="4">
    <source>
        <dbReference type="PROSITE" id="PS50106"/>
    </source>
</evidence>
<feature type="region of interest" description="Disordered" evidence="2">
    <location>
        <begin position="1431"/>
        <end position="1477"/>
    </location>
</feature>
<feature type="coiled-coil region" evidence="1">
    <location>
        <begin position="266"/>
        <end position="293"/>
    </location>
</feature>
<feature type="compositionally biased region" description="Polar residues" evidence="2">
    <location>
        <begin position="979"/>
        <end position="1009"/>
    </location>
</feature>
<dbReference type="InterPro" id="IPR027417">
    <property type="entry name" value="P-loop_NTPase"/>
</dbReference>
<dbReference type="SUPFAM" id="SSF50044">
    <property type="entry name" value="SH3-domain"/>
    <property type="match status" value="1"/>
</dbReference>
<protein>
    <submittedName>
        <fullName evidence="5">Putative disks large-like 5</fullName>
    </submittedName>
</protein>
<feature type="coiled-coil region" evidence="1">
    <location>
        <begin position="35"/>
        <end position="97"/>
    </location>
</feature>
<dbReference type="Pfam" id="PF00625">
    <property type="entry name" value="Guanylate_kin"/>
    <property type="match status" value="1"/>
</dbReference>
<dbReference type="InterPro" id="IPR036034">
    <property type="entry name" value="PDZ_sf"/>
</dbReference>
<feature type="domain" description="PDZ" evidence="4">
    <location>
        <begin position="333"/>
        <end position="419"/>
    </location>
</feature>
<dbReference type="OrthoDB" id="10067129at2759"/>
<feature type="compositionally biased region" description="Polar residues" evidence="2">
    <location>
        <begin position="1203"/>
        <end position="1237"/>
    </location>
</feature>
<feature type="domain" description="PDZ" evidence="4">
    <location>
        <begin position="1270"/>
        <end position="1349"/>
    </location>
</feature>
<keyword evidence="1" id="KW-0175">Coiled coil</keyword>
<name>A0A2G8LPH0_STIJA</name>
<feature type="compositionally biased region" description="Basic residues" evidence="2">
    <location>
        <begin position="1457"/>
        <end position="1467"/>
    </location>
</feature>
<evidence type="ECO:0000259" key="3">
    <source>
        <dbReference type="PROSITE" id="PS50052"/>
    </source>
</evidence>
<feature type="region of interest" description="Disordered" evidence="2">
    <location>
        <begin position="1203"/>
        <end position="1240"/>
    </location>
</feature>